<keyword evidence="2 4" id="KW-0547">Nucleotide-binding</keyword>
<dbReference type="EC" id="6.3.3.2" evidence="4"/>
<dbReference type="Gene3D" id="3.40.50.10420">
    <property type="entry name" value="NagB/RpiA/CoA transferase-like"/>
    <property type="match status" value="1"/>
</dbReference>
<reference evidence="5" key="1">
    <citation type="submission" date="2023-06" db="EMBL/GenBank/DDBJ databases">
        <title>A Treasure from Seagulls: Isolation and Description of Aciduricobacillus qingdaonensis gen. nov., sp. nov., a Rare Obligately Uric Acid-utilizing Member in the Family Bacillaceae.</title>
        <authorList>
            <person name="Liu W."/>
            <person name="Wang B."/>
        </authorList>
    </citation>
    <scope>NUCLEOTIDE SEQUENCE</scope>
    <source>
        <strain evidence="5">44XB</strain>
    </source>
</reference>
<organism evidence="5 6">
    <name type="scientific">Aciduricibacillus chroicocephali</name>
    <dbReference type="NCBI Taxonomy" id="3054939"/>
    <lineage>
        <taxon>Bacteria</taxon>
        <taxon>Bacillati</taxon>
        <taxon>Bacillota</taxon>
        <taxon>Bacilli</taxon>
        <taxon>Bacillales</taxon>
        <taxon>Bacillaceae</taxon>
        <taxon>Aciduricibacillus</taxon>
    </lineage>
</organism>
<keyword evidence="3 4" id="KW-0067">ATP-binding</keyword>
<dbReference type="EMBL" id="CP129113">
    <property type="protein sequence ID" value="WLV23562.1"/>
    <property type="molecule type" value="Genomic_DNA"/>
</dbReference>
<evidence type="ECO:0000256" key="4">
    <source>
        <dbReference type="RuleBase" id="RU361279"/>
    </source>
</evidence>
<keyword evidence="4" id="KW-0479">Metal-binding</keyword>
<evidence type="ECO:0000256" key="3">
    <source>
        <dbReference type="ARBA" id="ARBA00022840"/>
    </source>
</evidence>
<name>A0ABY9KS71_9BACI</name>
<gene>
    <name evidence="5" type="ORF">QR721_07815</name>
</gene>
<comment type="catalytic activity">
    <reaction evidence="4">
        <text>(6S)-5-formyl-5,6,7,8-tetrahydrofolate + ATP = (6R)-5,10-methenyltetrahydrofolate + ADP + phosphate</text>
        <dbReference type="Rhea" id="RHEA:10488"/>
        <dbReference type="ChEBI" id="CHEBI:30616"/>
        <dbReference type="ChEBI" id="CHEBI:43474"/>
        <dbReference type="ChEBI" id="CHEBI:57455"/>
        <dbReference type="ChEBI" id="CHEBI:57457"/>
        <dbReference type="ChEBI" id="CHEBI:456216"/>
        <dbReference type="EC" id="6.3.3.2"/>
    </reaction>
</comment>
<sequence>MNKTELRKQTIHNLKALDSEEKKRIESQMLEILQNRQIWKKAKTVAITVSQGFEWDTKPFIEAAWAAGKTVCVPKCEPESKQLTFHAFTSYDQLEVVYYGLLEPKPNETEIVEKNSIDLIVVPGLMFDKRGYRVGFGGGFYDRYLAGYKNRTVSLVSEDIQLVDHVPNESFDIPVECLITEKTFYNTNAGD</sequence>
<dbReference type="InterPro" id="IPR037171">
    <property type="entry name" value="NagB/RpiA_transferase-like"/>
</dbReference>
<dbReference type="InterPro" id="IPR024185">
    <property type="entry name" value="FTHF_cligase-like_sf"/>
</dbReference>
<comment type="similarity">
    <text evidence="1 4">Belongs to the 5-formyltetrahydrofolate cyclo-ligase family.</text>
</comment>
<evidence type="ECO:0000256" key="1">
    <source>
        <dbReference type="ARBA" id="ARBA00010638"/>
    </source>
</evidence>
<evidence type="ECO:0000313" key="5">
    <source>
        <dbReference type="EMBL" id="WLV23562.1"/>
    </source>
</evidence>
<dbReference type="Proteomes" id="UP001180087">
    <property type="component" value="Chromosome"/>
</dbReference>
<keyword evidence="6" id="KW-1185">Reference proteome</keyword>
<keyword evidence="4" id="KW-0460">Magnesium</keyword>
<proteinExistence type="inferred from homology"/>
<keyword evidence="5" id="KW-0436">Ligase</keyword>
<comment type="cofactor">
    <cofactor evidence="4">
        <name>Mg(2+)</name>
        <dbReference type="ChEBI" id="CHEBI:18420"/>
    </cofactor>
</comment>
<dbReference type="PIRSF" id="PIRSF006806">
    <property type="entry name" value="FTHF_cligase"/>
    <property type="match status" value="1"/>
</dbReference>
<dbReference type="InterPro" id="IPR002698">
    <property type="entry name" value="FTHF_cligase"/>
</dbReference>
<dbReference type="GO" id="GO:0030272">
    <property type="term" value="F:5-formyltetrahydrofolate cyclo-ligase activity"/>
    <property type="evidence" value="ECO:0007669"/>
    <property type="project" value="UniProtKB-EC"/>
</dbReference>
<dbReference type="PANTHER" id="PTHR23407:SF1">
    <property type="entry name" value="5-FORMYLTETRAHYDROFOLATE CYCLO-LIGASE"/>
    <property type="match status" value="1"/>
</dbReference>
<evidence type="ECO:0000313" key="6">
    <source>
        <dbReference type="Proteomes" id="UP001180087"/>
    </source>
</evidence>
<dbReference type="SUPFAM" id="SSF100950">
    <property type="entry name" value="NagB/RpiA/CoA transferase-like"/>
    <property type="match status" value="1"/>
</dbReference>
<accession>A0ABY9KS71</accession>
<dbReference type="NCBIfam" id="TIGR02727">
    <property type="entry name" value="MTHFS_bact"/>
    <property type="match status" value="1"/>
</dbReference>
<protein>
    <recommendedName>
        <fullName evidence="4">5-formyltetrahydrofolate cyclo-ligase</fullName>
        <ecNumber evidence="4">6.3.3.2</ecNumber>
    </recommendedName>
</protein>
<dbReference type="PANTHER" id="PTHR23407">
    <property type="entry name" value="ATPASE INHIBITOR/5-FORMYLTETRAHYDROFOLATE CYCLO-LIGASE"/>
    <property type="match status" value="1"/>
</dbReference>
<dbReference type="Pfam" id="PF01812">
    <property type="entry name" value="5-FTHF_cyc-lig"/>
    <property type="match status" value="1"/>
</dbReference>
<evidence type="ECO:0000256" key="2">
    <source>
        <dbReference type="ARBA" id="ARBA00022741"/>
    </source>
</evidence>